<dbReference type="PROSITE" id="PS51839">
    <property type="entry name" value="4FE4S_HC3"/>
    <property type="match status" value="1"/>
</dbReference>
<dbReference type="InterPro" id="IPR017900">
    <property type="entry name" value="4Fe4S_Fe_S_CS"/>
</dbReference>
<dbReference type="InterPro" id="IPR001041">
    <property type="entry name" value="2Fe-2S_ferredoxin-type"/>
</dbReference>
<dbReference type="InterPro" id="IPR050123">
    <property type="entry name" value="Prok_molybdopt-oxidoreductase"/>
</dbReference>
<feature type="domain" description="4Fe-4S ferredoxin-type" evidence="8">
    <location>
        <begin position="181"/>
        <end position="210"/>
    </location>
</feature>
<evidence type="ECO:0000256" key="6">
    <source>
        <dbReference type="ARBA" id="ARBA00023014"/>
    </source>
</evidence>
<dbReference type="PROSITE" id="PS51379">
    <property type="entry name" value="4FE4S_FER_2"/>
    <property type="match status" value="2"/>
</dbReference>
<evidence type="ECO:0000256" key="4">
    <source>
        <dbReference type="ARBA" id="ARBA00023002"/>
    </source>
</evidence>
<dbReference type="SUPFAM" id="SSF54862">
    <property type="entry name" value="4Fe-4S ferredoxins"/>
    <property type="match status" value="1"/>
</dbReference>
<dbReference type="SMART" id="SM00926">
    <property type="entry name" value="Molybdop_Fe4S4"/>
    <property type="match status" value="1"/>
</dbReference>
<evidence type="ECO:0000259" key="8">
    <source>
        <dbReference type="PROSITE" id="PS51379"/>
    </source>
</evidence>
<dbReference type="HOGENOM" id="CLU_000422_4_0_7"/>
<feature type="domain" description="2Fe-2S ferredoxin-type" evidence="7">
    <location>
        <begin position="1"/>
        <end position="78"/>
    </location>
</feature>
<evidence type="ECO:0000256" key="1">
    <source>
        <dbReference type="ARBA" id="ARBA00022485"/>
    </source>
</evidence>
<keyword evidence="2" id="KW-0479">Metal-binding</keyword>
<dbReference type="SUPFAM" id="SSF54292">
    <property type="entry name" value="2Fe-2S ferredoxin-like"/>
    <property type="match status" value="1"/>
</dbReference>
<dbReference type="OrthoDB" id="9757870at2"/>
<dbReference type="Gene3D" id="3.10.20.740">
    <property type="match status" value="1"/>
</dbReference>
<dbReference type="KEGG" id="dbr:Deba_0488"/>
<dbReference type="GO" id="GO:0003954">
    <property type="term" value="F:NADH dehydrogenase activity"/>
    <property type="evidence" value="ECO:0007669"/>
    <property type="project" value="TreeGrafter"/>
</dbReference>
<dbReference type="PROSITE" id="PS51085">
    <property type="entry name" value="2FE2S_FER_2"/>
    <property type="match status" value="1"/>
</dbReference>
<dbReference type="GO" id="GO:0022904">
    <property type="term" value="P:respiratory electron transport chain"/>
    <property type="evidence" value="ECO:0007669"/>
    <property type="project" value="TreeGrafter"/>
</dbReference>
<dbReference type="Pfam" id="PF00037">
    <property type="entry name" value="Fer4"/>
    <property type="match status" value="1"/>
</dbReference>
<dbReference type="Pfam" id="PF04879">
    <property type="entry name" value="Molybdop_Fe4S4"/>
    <property type="match status" value="1"/>
</dbReference>
<dbReference type="Proteomes" id="UP000009047">
    <property type="component" value="Chromosome"/>
</dbReference>
<name>E1QE75_DESB2</name>
<feature type="domain" description="4Fe-4S Mo/W bis-MGD-type" evidence="9">
    <location>
        <begin position="219"/>
        <end position="275"/>
    </location>
</feature>
<dbReference type="EMBL" id="CP002085">
    <property type="protein sequence ID" value="ADK83861.1"/>
    <property type="molecule type" value="Genomic_DNA"/>
</dbReference>
<evidence type="ECO:0000259" key="10">
    <source>
        <dbReference type="PROSITE" id="PS51839"/>
    </source>
</evidence>
<dbReference type="GO" id="GO:0046872">
    <property type="term" value="F:metal ion binding"/>
    <property type="evidence" value="ECO:0007669"/>
    <property type="project" value="UniProtKB-KW"/>
</dbReference>
<dbReference type="GO" id="GO:0051539">
    <property type="term" value="F:4 iron, 4 sulfur cluster binding"/>
    <property type="evidence" value="ECO:0007669"/>
    <property type="project" value="UniProtKB-KW"/>
</dbReference>
<dbReference type="CDD" id="cd00207">
    <property type="entry name" value="fer2"/>
    <property type="match status" value="1"/>
</dbReference>
<dbReference type="Gene3D" id="3.30.70.20">
    <property type="match status" value="1"/>
</dbReference>
<dbReference type="Pfam" id="PF13510">
    <property type="entry name" value="Fer2_4"/>
    <property type="match status" value="1"/>
</dbReference>
<dbReference type="InterPro" id="IPR006963">
    <property type="entry name" value="Mopterin_OxRdtase_4Fe-4S_dom"/>
</dbReference>
<dbReference type="AlphaFoldDB" id="E1QE75"/>
<gene>
    <name evidence="11" type="ordered locus">Deba_0488</name>
</gene>
<dbReference type="Gene3D" id="3.40.228.10">
    <property type="entry name" value="Dimethylsulfoxide Reductase, domain 2"/>
    <property type="match status" value="1"/>
</dbReference>
<evidence type="ECO:0000256" key="2">
    <source>
        <dbReference type="ARBA" id="ARBA00022723"/>
    </source>
</evidence>
<dbReference type="InterPro" id="IPR036010">
    <property type="entry name" value="2Fe-2S_ferredoxin-like_sf"/>
</dbReference>
<organism evidence="11 12">
    <name type="scientific">Desulfarculus baarsii (strain ATCC 33931 / DSM 2075 / LMG 7858 / VKM B-1802 / 2st14)</name>
    <dbReference type="NCBI Taxonomy" id="644282"/>
    <lineage>
        <taxon>Bacteria</taxon>
        <taxon>Pseudomonadati</taxon>
        <taxon>Thermodesulfobacteriota</taxon>
        <taxon>Desulfarculia</taxon>
        <taxon>Desulfarculales</taxon>
        <taxon>Desulfarculaceae</taxon>
        <taxon>Desulfarculus</taxon>
    </lineage>
</organism>
<dbReference type="SMART" id="SM00929">
    <property type="entry name" value="NADH-G_4Fe-4S_3"/>
    <property type="match status" value="1"/>
</dbReference>
<keyword evidence="4" id="KW-0560">Oxidoreductase</keyword>
<dbReference type="PROSITE" id="PS00198">
    <property type="entry name" value="4FE4S_FER_1"/>
    <property type="match status" value="1"/>
</dbReference>
<dbReference type="Gene3D" id="2.20.25.90">
    <property type="entry name" value="ADC-like domains"/>
    <property type="match status" value="1"/>
</dbReference>
<dbReference type="STRING" id="644282.Deba_0488"/>
<evidence type="ECO:0000313" key="12">
    <source>
        <dbReference type="Proteomes" id="UP000009047"/>
    </source>
</evidence>
<evidence type="ECO:0000259" key="9">
    <source>
        <dbReference type="PROSITE" id="PS51669"/>
    </source>
</evidence>
<evidence type="ECO:0000313" key="11">
    <source>
        <dbReference type="EMBL" id="ADK83861.1"/>
    </source>
</evidence>
<sequence>MPTLTLNGNNISFEPGWTILEAAKANGVEIPTLCHLQAADHKGVCRICVVEARGSDRLLPACATPAVEGMELRTDSPAVIEERKLIVELLLAEGDHNCLCCEANGDCVLQRLAYAHGVKNAPVANPLATRLVDDSQAFIVRDFKKCVMCGRCVAACNEIQVNMAIPLPFGRREDRPLPAGWLPLVDHDRCTQCGECVQACPVGALTEKKAKGRGRSWELTKVRTTCPHCGVGCQQWLHVKDDQIVKVTAVEDARPNLGMLCVKGRFGHDFVGAAERLTTPLIKENGGFRQADWDEALDLVAGRLAAIKAAHGPEAFCGVADVGGVNEDAYNMQKFFRAVLGVNNIDHRGRACLAPQATGPAAACGSGAMTNSFAELEKAKLILVIGADVTEDNPVAGAYIKRAARRGARLIVADPRRTGLVEHASLHAPVKAGAEVAFVNGLMRVLMEEGLYDKDQALKRAADFEKLRRTVERYNPEMVAAVAGVGPELLVELAHALATTKPAMLVHALGPDEGARGLDKALAYADLQLLLGNVGRECGGVNLLRGRGNAQGLADMGALPGFYPGYQSVGDATARAKFERAWGVELNPKAGLALPAMFEAMARGAVKAMWICGEDVLAAAPDGQHAARCLGALDFLVCGDILPTATTSLADVVFPLAAWGESDGVFTNSERRVSRARKAVNPPGQAKPGWWIFREVARRMGHDWPSQSSREIWDNELSVLAPALAGVTYDRLEGDGLQWPCPGLAHPGSAYLPADACPGPDAFHAVEWAPPADEPDGR</sequence>
<dbReference type="FunFam" id="3.30.70.20:FF:000035">
    <property type="entry name" value="Iron hydrogenase 1"/>
    <property type="match status" value="1"/>
</dbReference>
<keyword evidence="6" id="KW-0411">Iron-sulfur</keyword>
<dbReference type="RefSeq" id="WP_013257317.1">
    <property type="nucleotide sequence ID" value="NC_014365.1"/>
</dbReference>
<dbReference type="Pfam" id="PF00384">
    <property type="entry name" value="Molybdopterin"/>
    <property type="match status" value="1"/>
</dbReference>
<dbReference type="GO" id="GO:0016020">
    <property type="term" value="C:membrane"/>
    <property type="evidence" value="ECO:0007669"/>
    <property type="project" value="TreeGrafter"/>
</dbReference>
<evidence type="ECO:0000259" key="7">
    <source>
        <dbReference type="PROSITE" id="PS51085"/>
    </source>
</evidence>
<dbReference type="Pfam" id="PF10588">
    <property type="entry name" value="NADH-G_4Fe-4S_3"/>
    <property type="match status" value="1"/>
</dbReference>
<dbReference type="InterPro" id="IPR017896">
    <property type="entry name" value="4Fe4S_Fe-S-bd"/>
</dbReference>
<protein>
    <submittedName>
        <fullName evidence="11">Molybdopterin oxidoreductase</fullName>
    </submittedName>
</protein>
<dbReference type="PROSITE" id="PS51669">
    <property type="entry name" value="4FE4S_MOW_BIS_MGD"/>
    <property type="match status" value="1"/>
</dbReference>
<dbReference type="PANTHER" id="PTHR43105:SF14">
    <property type="entry name" value="FORMATE DEHYDROGENASE H"/>
    <property type="match status" value="1"/>
</dbReference>
<reference evidence="11 12" key="1">
    <citation type="journal article" date="2010" name="Stand. Genomic Sci.">
        <title>Complete genome sequence of Desulfarculus baarsii type strain (2st14).</title>
        <authorList>
            <person name="Sun H."/>
            <person name="Spring S."/>
            <person name="Lapidus A."/>
            <person name="Davenport K."/>
            <person name="Del Rio T.G."/>
            <person name="Tice H."/>
            <person name="Nolan M."/>
            <person name="Copeland A."/>
            <person name="Cheng J.F."/>
            <person name="Lucas S."/>
            <person name="Tapia R."/>
            <person name="Goodwin L."/>
            <person name="Pitluck S."/>
            <person name="Ivanova N."/>
            <person name="Pagani I."/>
            <person name="Mavromatis K."/>
            <person name="Ovchinnikova G."/>
            <person name="Pati A."/>
            <person name="Chen A."/>
            <person name="Palaniappan K."/>
            <person name="Hauser L."/>
            <person name="Chang Y.J."/>
            <person name="Jeffries C.D."/>
            <person name="Detter J.C."/>
            <person name="Han C."/>
            <person name="Rohde M."/>
            <person name="Brambilla E."/>
            <person name="Goker M."/>
            <person name="Woyke T."/>
            <person name="Bristow J."/>
            <person name="Eisen J.A."/>
            <person name="Markowitz V."/>
            <person name="Hugenholtz P."/>
            <person name="Kyrpides N.C."/>
            <person name="Klenk H.P."/>
            <person name="Land M."/>
        </authorList>
    </citation>
    <scope>NUCLEOTIDE SEQUENCE [LARGE SCALE GENOMIC DNA]</scope>
    <source>
        <strain evidence="12">ATCC 33931 / DSM 2075 / LMG 7858 / VKM B-1802 / 2st14</strain>
    </source>
</reference>
<dbReference type="Gene3D" id="3.40.50.740">
    <property type="match status" value="1"/>
</dbReference>
<evidence type="ECO:0000256" key="3">
    <source>
        <dbReference type="ARBA" id="ARBA00022737"/>
    </source>
</evidence>
<dbReference type="eggNOG" id="COG3383">
    <property type="taxonomic scope" value="Bacteria"/>
</dbReference>
<dbReference type="PANTHER" id="PTHR43105">
    <property type="entry name" value="RESPIRATORY NITRATE REDUCTASE"/>
    <property type="match status" value="1"/>
</dbReference>
<feature type="domain" description="4Fe-4S ferredoxin-type" evidence="8">
    <location>
        <begin position="137"/>
        <end position="166"/>
    </location>
</feature>
<feature type="domain" description="4Fe-4S His(Cys)3-ligated-type" evidence="10">
    <location>
        <begin position="78"/>
        <end position="117"/>
    </location>
</feature>
<dbReference type="InterPro" id="IPR006656">
    <property type="entry name" value="Mopterin_OxRdtase"/>
</dbReference>
<keyword evidence="3" id="KW-0677">Repeat</keyword>
<keyword evidence="1" id="KW-0004">4Fe-4S</keyword>
<proteinExistence type="predicted"/>
<dbReference type="InterPro" id="IPR019574">
    <property type="entry name" value="NADH_UbQ_OxRdtase_Gsu_4Fe4S-bd"/>
</dbReference>
<evidence type="ECO:0000256" key="5">
    <source>
        <dbReference type="ARBA" id="ARBA00023004"/>
    </source>
</evidence>
<keyword evidence="12" id="KW-1185">Reference proteome</keyword>
<accession>E1QE75</accession>
<keyword evidence="5" id="KW-0408">Iron</keyword>
<dbReference type="SUPFAM" id="SSF53706">
    <property type="entry name" value="Formate dehydrogenase/DMSO reductase, domains 1-3"/>
    <property type="match status" value="1"/>
</dbReference>